<dbReference type="InterPro" id="IPR036565">
    <property type="entry name" value="Mur-like_cat_sf"/>
</dbReference>
<keyword evidence="7" id="KW-0131">Cell cycle</keyword>
<keyword evidence="6 7" id="KW-0067">ATP-binding</keyword>
<comment type="function">
    <text evidence="7">Cell wall formation. Catalyzes the addition of glutamate to the nucleotide precursor UDP-N-acetylmuramoyl-L-alanine (UMA).</text>
</comment>
<proteinExistence type="inferred from homology"/>
<comment type="subcellular location">
    <subcellularLocation>
        <location evidence="1 7">Cytoplasm</location>
    </subcellularLocation>
</comment>
<dbReference type="SUPFAM" id="SSF53623">
    <property type="entry name" value="MurD-like peptide ligases, catalytic domain"/>
    <property type="match status" value="1"/>
</dbReference>
<keyword evidence="10" id="KW-1185">Reference proteome</keyword>
<evidence type="ECO:0000313" key="9">
    <source>
        <dbReference type="EMBL" id="POR05425.1"/>
    </source>
</evidence>
<dbReference type="UniPathway" id="UPA00219"/>
<evidence type="ECO:0000256" key="1">
    <source>
        <dbReference type="ARBA" id="ARBA00004496"/>
    </source>
</evidence>
<dbReference type="PANTHER" id="PTHR43692">
    <property type="entry name" value="UDP-N-ACETYLMURAMOYLALANINE--D-GLUTAMATE LIGASE"/>
    <property type="match status" value="1"/>
</dbReference>
<keyword evidence="5 7" id="KW-0547">Nucleotide-binding</keyword>
<dbReference type="Gene3D" id="3.90.190.20">
    <property type="entry name" value="Mur ligase, C-terminal domain"/>
    <property type="match status" value="1"/>
</dbReference>
<name>A0A2S4K0Z1_9SPIO</name>
<dbReference type="InterPro" id="IPR005762">
    <property type="entry name" value="MurD"/>
</dbReference>
<keyword evidence="4 7" id="KW-0436">Ligase</keyword>
<feature type="binding site" evidence="7">
    <location>
        <begin position="135"/>
        <end position="141"/>
    </location>
    <ligand>
        <name>ATP</name>
        <dbReference type="ChEBI" id="CHEBI:30616"/>
    </ligand>
</feature>
<dbReference type="SUPFAM" id="SSF51984">
    <property type="entry name" value="MurCD N-terminal domain"/>
    <property type="match status" value="1"/>
</dbReference>
<dbReference type="GO" id="GO:0005737">
    <property type="term" value="C:cytoplasm"/>
    <property type="evidence" value="ECO:0007669"/>
    <property type="project" value="UniProtKB-SubCell"/>
</dbReference>
<dbReference type="EC" id="6.3.2.9" evidence="7"/>
<dbReference type="Pfam" id="PF21799">
    <property type="entry name" value="MurD-like_N"/>
    <property type="match status" value="1"/>
</dbReference>
<evidence type="ECO:0000313" key="10">
    <source>
        <dbReference type="Proteomes" id="UP000237350"/>
    </source>
</evidence>
<dbReference type="HAMAP" id="MF_00639">
    <property type="entry name" value="MurD"/>
    <property type="match status" value="1"/>
</dbReference>
<comment type="caution">
    <text evidence="9">The sequence shown here is derived from an EMBL/GenBank/DDBJ whole genome shotgun (WGS) entry which is preliminary data.</text>
</comment>
<evidence type="ECO:0000256" key="6">
    <source>
        <dbReference type="ARBA" id="ARBA00022840"/>
    </source>
</evidence>
<evidence type="ECO:0000259" key="8">
    <source>
        <dbReference type="Pfam" id="PF08245"/>
    </source>
</evidence>
<dbReference type="InterPro" id="IPR036615">
    <property type="entry name" value="Mur_ligase_C_dom_sf"/>
</dbReference>
<dbReference type="GO" id="GO:0008764">
    <property type="term" value="F:UDP-N-acetylmuramoylalanine-D-glutamate ligase activity"/>
    <property type="evidence" value="ECO:0007669"/>
    <property type="project" value="UniProtKB-UniRule"/>
</dbReference>
<keyword evidence="7" id="KW-0133">Cell shape</keyword>
<organism evidence="9 10">
    <name type="scientific">Alkalispirochaeta sphaeroplastigenens</name>
    <dbReference type="NCBI Taxonomy" id="1187066"/>
    <lineage>
        <taxon>Bacteria</taxon>
        <taxon>Pseudomonadati</taxon>
        <taxon>Spirochaetota</taxon>
        <taxon>Spirochaetia</taxon>
        <taxon>Spirochaetales</taxon>
        <taxon>Spirochaetaceae</taxon>
        <taxon>Alkalispirochaeta</taxon>
    </lineage>
</organism>
<dbReference type="AlphaFoldDB" id="A0A2S4K0Z1"/>
<gene>
    <name evidence="7" type="primary">murD</name>
    <name evidence="9" type="ORF">AU468_00685</name>
</gene>
<evidence type="ECO:0000256" key="3">
    <source>
        <dbReference type="ARBA" id="ARBA00022490"/>
    </source>
</evidence>
<comment type="pathway">
    <text evidence="2 7">Cell wall biogenesis; peptidoglycan biosynthesis.</text>
</comment>
<comment type="similarity">
    <text evidence="7">Belongs to the MurCDEF family.</text>
</comment>
<dbReference type="GO" id="GO:0051301">
    <property type="term" value="P:cell division"/>
    <property type="evidence" value="ECO:0007669"/>
    <property type="project" value="UniProtKB-KW"/>
</dbReference>
<evidence type="ECO:0000256" key="4">
    <source>
        <dbReference type="ARBA" id="ARBA00022598"/>
    </source>
</evidence>
<dbReference type="Gene3D" id="3.40.50.720">
    <property type="entry name" value="NAD(P)-binding Rossmann-like Domain"/>
    <property type="match status" value="1"/>
</dbReference>
<feature type="domain" description="Mur ligase central" evidence="8">
    <location>
        <begin position="216"/>
        <end position="273"/>
    </location>
</feature>
<dbReference type="Proteomes" id="UP000237350">
    <property type="component" value="Unassembled WGS sequence"/>
</dbReference>
<dbReference type="EMBL" id="LPWH01000002">
    <property type="protein sequence ID" value="POR05425.1"/>
    <property type="molecule type" value="Genomic_DNA"/>
</dbReference>
<keyword evidence="7" id="KW-0961">Cell wall biogenesis/degradation</keyword>
<reference evidence="10" key="1">
    <citation type="submission" date="2015-12" db="EMBL/GenBank/DDBJ databases">
        <authorList>
            <person name="Lodha T.D."/>
            <person name="Chintalapati S."/>
            <person name="Chintalapati V.R."/>
            <person name="Sravanthi T."/>
        </authorList>
    </citation>
    <scope>NUCLEOTIDE SEQUENCE [LARGE SCALE GENOMIC DNA]</scope>
    <source>
        <strain evidence="10">JC133</strain>
    </source>
</reference>
<dbReference type="InterPro" id="IPR013221">
    <property type="entry name" value="Mur_ligase_cen"/>
</dbReference>
<comment type="catalytic activity">
    <reaction evidence="7">
        <text>UDP-N-acetyl-alpha-D-muramoyl-L-alanine + D-glutamate + ATP = UDP-N-acetyl-alpha-D-muramoyl-L-alanyl-D-glutamate + ADP + phosphate + H(+)</text>
        <dbReference type="Rhea" id="RHEA:16429"/>
        <dbReference type="ChEBI" id="CHEBI:15378"/>
        <dbReference type="ChEBI" id="CHEBI:29986"/>
        <dbReference type="ChEBI" id="CHEBI:30616"/>
        <dbReference type="ChEBI" id="CHEBI:43474"/>
        <dbReference type="ChEBI" id="CHEBI:83898"/>
        <dbReference type="ChEBI" id="CHEBI:83900"/>
        <dbReference type="ChEBI" id="CHEBI:456216"/>
        <dbReference type="EC" id="6.3.2.9"/>
    </reaction>
</comment>
<protein>
    <recommendedName>
        <fullName evidence="7">UDP-N-acetylmuramoylalanine--D-glutamate ligase</fullName>
        <ecNumber evidence="7">6.3.2.9</ecNumber>
    </recommendedName>
    <alternativeName>
        <fullName evidence="7">D-glutamic acid-adding enzyme</fullName>
    </alternativeName>
    <alternativeName>
        <fullName evidence="7">UDP-N-acetylmuramoyl-L-alanyl-D-glutamate synthetase</fullName>
    </alternativeName>
</protein>
<keyword evidence="7" id="KW-0573">Peptidoglycan synthesis</keyword>
<dbReference type="RefSeq" id="WP_245874046.1">
    <property type="nucleotide sequence ID" value="NZ_LPWH01000002.1"/>
</dbReference>
<dbReference type="PANTHER" id="PTHR43692:SF1">
    <property type="entry name" value="UDP-N-ACETYLMURAMOYLALANINE--D-GLUTAMATE LIGASE"/>
    <property type="match status" value="1"/>
</dbReference>
<dbReference type="Pfam" id="PF08245">
    <property type="entry name" value="Mur_ligase_M"/>
    <property type="match status" value="1"/>
</dbReference>
<evidence type="ECO:0000256" key="7">
    <source>
        <dbReference type="HAMAP-Rule" id="MF_00639"/>
    </source>
</evidence>
<evidence type="ECO:0000256" key="5">
    <source>
        <dbReference type="ARBA" id="ARBA00022741"/>
    </source>
</evidence>
<dbReference type="NCBIfam" id="TIGR01087">
    <property type="entry name" value="murD"/>
    <property type="match status" value="1"/>
</dbReference>
<keyword evidence="7" id="KW-0132">Cell division</keyword>
<accession>A0A2S4K0Z1</accession>
<dbReference type="GO" id="GO:0009252">
    <property type="term" value="P:peptidoglycan biosynthetic process"/>
    <property type="evidence" value="ECO:0007669"/>
    <property type="project" value="UniProtKB-UniRule"/>
</dbReference>
<dbReference type="GO" id="GO:0008360">
    <property type="term" value="P:regulation of cell shape"/>
    <property type="evidence" value="ECO:0007669"/>
    <property type="project" value="UniProtKB-KW"/>
</dbReference>
<dbReference type="GO" id="GO:0071555">
    <property type="term" value="P:cell wall organization"/>
    <property type="evidence" value="ECO:0007669"/>
    <property type="project" value="UniProtKB-KW"/>
</dbReference>
<dbReference type="Gene3D" id="3.40.1190.10">
    <property type="entry name" value="Mur-like, catalytic domain"/>
    <property type="match status" value="1"/>
</dbReference>
<sequence length="503" mass="53403">MTDRPDRAAPEEESPLEGRRVTVMGLGLHGGGLAAARYLAGCGARVTVTDLRSPRELAPTLEQLPREVRCVLGEHREEDFAGADLVVKNPAVPRTAPLLGRAPAVTTDIALFLAHWRAPRRGEPARPGPLVAITGTKGKSSTAGAVAALLSQHLPGTRLGGNITISPLSFLNDLGPGDPVVLELSSFQLGDLRFCHRHNSQRPHQTLPREILFPDLAPSVGIITNILPDHQDYYPSLEEYVLDKEELLLSLRGEALCLVGHQPPWSDRFRRTLGSRPGVTLEVIARETVPPGLLPEQPLLRGDHMLGNLALAASAARYLGVPPEVIRAGAETFAGVPHRLEHLGQAGGISFINDTAATIPEAARAAARAYPGRTILLAGGSDKGLDLAPLAEAGAEAVAGGGALVLLAGSATERLLALLEERKVPFHGPCPSLKEAFSLALDLVRVPARGRPQGHEPSGTVLLSPGCASFGMFRNEFDRGNQFRDLVREALAAAPEARREAPS</sequence>
<evidence type="ECO:0000256" key="2">
    <source>
        <dbReference type="ARBA" id="ARBA00004752"/>
    </source>
</evidence>
<keyword evidence="3 7" id="KW-0963">Cytoplasm</keyword>
<dbReference type="GO" id="GO:0005524">
    <property type="term" value="F:ATP binding"/>
    <property type="evidence" value="ECO:0007669"/>
    <property type="project" value="UniProtKB-UniRule"/>
</dbReference>
<dbReference type="SUPFAM" id="SSF53244">
    <property type="entry name" value="MurD-like peptide ligases, peptide-binding domain"/>
    <property type="match status" value="1"/>
</dbReference>